<dbReference type="AlphaFoldDB" id="R0CZ92"/>
<name>R0CZ92_CAUVI</name>
<reference evidence="1 2" key="1">
    <citation type="journal article" date="2013" name="Genome Announc.">
        <title>Draft Genome Sequence for Caulobacter sp. Strain OR37, a Bacterium Tolerant to Heavy Metals.</title>
        <authorList>
            <person name="Utturkar S.M."/>
            <person name="Bollmann A."/>
            <person name="Brzoska R.M."/>
            <person name="Klingeman D.M."/>
            <person name="Epstein S.E."/>
            <person name="Palumbo A.V."/>
            <person name="Brown S.D."/>
        </authorList>
    </citation>
    <scope>NUCLEOTIDE SEQUENCE [LARGE SCALE GENOMIC DNA]</scope>
    <source>
        <strain evidence="1 2">OR37</strain>
    </source>
</reference>
<proteinExistence type="predicted"/>
<dbReference type="EMBL" id="APMP01000015">
    <property type="protein sequence ID" value="ENZ81580.1"/>
    <property type="molecule type" value="Genomic_DNA"/>
</dbReference>
<dbReference type="PATRIC" id="fig|1292034.3.peg.2501"/>
<comment type="caution">
    <text evidence="1">The sequence shown here is derived from an EMBL/GenBank/DDBJ whole genome shotgun (WGS) entry which is preliminary data.</text>
</comment>
<dbReference type="RefSeq" id="WP_004620279.1">
    <property type="nucleotide sequence ID" value="NZ_APMP01000015.1"/>
</dbReference>
<keyword evidence="2" id="KW-1185">Reference proteome</keyword>
<gene>
    <name evidence="1" type="ORF">OR37_02518</name>
</gene>
<dbReference type="Proteomes" id="UP000013063">
    <property type="component" value="Unassembled WGS sequence"/>
</dbReference>
<dbReference type="OrthoDB" id="7191067at2"/>
<organism evidence="1 2">
    <name type="scientific">Caulobacter vibrioides OR37</name>
    <dbReference type="NCBI Taxonomy" id="1292034"/>
    <lineage>
        <taxon>Bacteria</taxon>
        <taxon>Pseudomonadati</taxon>
        <taxon>Pseudomonadota</taxon>
        <taxon>Alphaproteobacteria</taxon>
        <taxon>Caulobacterales</taxon>
        <taxon>Caulobacteraceae</taxon>
        <taxon>Caulobacter</taxon>
    </lineage>
</organism>
<sequence length="117" mass="12778">MNHAHPVTAEPLTAVEIDGVLGEPGYLETLPAVRHVDAGRDGGLVVWLDSALDTVPPLDEERPDRPPEVELHGQGAPCQALVDHPRAQHVEMFFDGLGDPECAPLGWWHARVWLKAD</sequence>
<dbReference type="STRING" id="1292034.OR37_02518"/>
<protein>
    <submittedName>
        <fullName evidence="1">Uncharacterized protein</fullName>
    </submittedName>
</protein>
<accession>R0CZ92</accession>
<evidence type="ECO:0000313" key="2">
    <source>
        <dbReference type="Proteomes" id="UP000013063"/>
    </source>
</evidence>
<evidence type="ECO:0000313" key="1">
    <source>
        <dbReference type="EMBL" id="ENZ81580.1"/>
    </source>
</evidence>